<protein>
    <submittedName>
        <fullName evidence="2">Uncharacterized protein</fullName>
    </submittedName>
</protein>
<dbReference type="AlphaFoldDB" id="G0U8Z5"/>
<name>G0U8Z5_TRYVY</name>
<organism evidence="2">
    <name type="scientific">Trypanosoma vivax (strain Y486)</name>
    <dbReference type="NCBI Taxonomy" id="1055687"/>
    <lineage>
        <taxon>Eukaryota</taxon>
        <taxon>Discoba</taxon>
        <taxon>Euglenozoa</taxon>
        <taxon>Kinetoplastea</taxon>
        <taxon>Metakinetoplastina</taxon>
        <taxon>Trypanosomatida</taxon>
        <taxon>Trypanosomatidae</taxon>
        <taxon>Trypanosoma</taxon>
        <taxon>Duttonella</taxon>
    </lineage>
</organism>
<feature type="transmembrane region" description="Helical" evidence="1">
    <location>
        <begin position="94"/>
        <end position="112"/>
    </location>
</feature>
<accession>G0U8Z5</accession>
<evidence type="ECO:0000313" key="2">
    <source>
        <dbReference type="EMBL" id="CCC54077.1"/>
    </source>
</evidence>
<keyword evidence="1" id="KW-1133">Transmembrane helix</keyword>
<reference evidence="2" key="1">
    <citation type="journal article" date="2012" name="Proc. Natl. Acad. Sci. U.S.A.">
        <title>Antigenic diversity is generated by distinct evolutionary mechanisms in African trypanosome species.</title>
        <authorList>
            <person name="Jackson A.P."/>
            <person name="Berry A."/>
            <person name="Aslett M."/>
            <person name="Allison H.C."/>
            <person name="Burton P."/>
            <person name="Vavrova-Anderson J."/>
            <person name="Brown R."/>
            <person name="Browne H."/>
            <person name="Corton N."/>
            <person name="Hauser H."/>
            <person name="Gamble J."/>
            <person name="Gilderthorp R."/>
            <person name="Marcello L."/>
            <person name="McQuillan J."/>
            <person name="Otto T.D."/>
            <person name="Quail M.A."/>
            <person name="Sanders M.J."/>
            <person name="van Tonder A."/>
            <person name="Ginger M.L."/>
            <person name="Field M.C."/>
            <person name="Barry J.D."/>
            <person name="Hertz-Fowler C."/>
            <person name="Berriman M."/>
        </authorList>
    </citation>
    <scope>NUCLEOTIDE SEQUENCE</scope>
    <source>
        <strain evidence="2">Y486</strain>
    </source>
</reference>
<proteinExistence type="predicted"/>
<keyword evidence="1" id="KW-0472">Membrane</keyword>
<dbReference type="EMBL" id="HE573027">
    <property type="protein sequence ID" value="CCC54077.1"/>
    <property type="molecule type" value="Genomic_DNA"/>
</dbReference>
<sequence>MSFATYLLKFHLTRKRIAKREKKRIYFILFFLKKGTESQELLVSSFSSVGSIYLNTFVIELNFTESGVAEGDDEVAKAKYHRIDKMLALLCDRLVPPQIGCSLFMFFILLLYRARAL</sequence>
<keyword evidence="1" id="KW-0812">Transmembrane</keyword>
<gene>
    <name evidence="2" type="ORF">TVY486_1115610</name>
</gene>
<dbReference type="VEuPathDB" id="TriTrypDB:TvY486_1115610"/>
<evidence type="ECO:0000256" key="1">
    <source>
        <dbReference type="SAM" id="Phobius"/>
    </source>
</evidence>